<dbReference type="eggNOG" id="ENOG502SUEZ">
    <property type="taxonomic scope" value="Eukaryota"/>
</dbReference>
<evidence type="ECO:0000256" key="3">
    <source>
        <dbReference type="ARBA" id="ARBA00022525"/>
    </source>
</evidence>
<dbReference type="SUPFAM" id="SSF57429">
    <property type="entry name" value="Crambin-like"/>
    <property type="match status" value="1"/>
</dbReference>
<dbReference type="PRINTS" id="PR00287">
    <property type="entry name" value="THIONIN"/>
</dbReference>
<dbReference type="EnsemblPlants" id="OBART06G16590.1">
    <property type="protein sequence ID" value="OBART06G16590.1"/>
    <property type="gene ID" value="OBART06G16590"/>
</dbReference>
<dbReference type="InterPro" id="IPR001010">
    <property type="entry name" value="Thionin"/>
</dbReference>
<evidence type="ECO:0000256" key="9">
    <source>
        <dbReference type="SAM" id="SignalP"/>
    </source>
</evidence>
<dbReference type="PANTHER" id="PTHR33920:SF2">
    <property type="entry name" value="THIONIN-2.1-RELATED"/>
    <property type="match status" value="1"/>
</dbReference>
<comment type="subcellular location">
    <subcellularLocation>
        <location evidence="2">Secreted</location>
    </subcellularLocation>
</comment>
<dbReference type="InterPro" id="IPR036391">
    <property type="entry name" value="Thionin-like_sf"/>
</dbReference>
<keyword evidence="3" id="KW-0964">Secreted</keyword>
<evidence type="ECO:0000313" key="10">
    <source>
        <dbReference type="EnsemblPlants" id="OBART06G16590.1"/>
    </source>
</evidence>
<dbReference type="PANTHER" id="PTHR33920">
    <property type="entry name" value="THIONIN-2.1-RELATED"/>
    <property type="match status" value="1"/>
</dbReference>
<dbReference type="AlphaFoldDB" id="A0A0D3GH83"/>
<sequence>MEGVKSLIVCMLVLGLVLQQEKIQVEAKSCCPSTTARNVYNSCRFAGGSRDTCAKLSGCKIVDGKCKPPYIHHSLHPKSKGLDVLDFCKMGCTSSVCSTMNTCAGNEEGNHVVDRCNDACYRFCSKEDYHRCFLSKCNTQAEGASHIEAY</sequence>
<dbReference type="PaxDb" id="65489-OBART06G16590.1"/>
<feature type="chain" id="PRO_5002262587" evidence="9">
    <location>
        <begin position="28"/>
        <end position="150"/>
    </location>
</feature>
<dbReference type="Gene3D" id="3.30.1350.10">
    <property type="entry name" value="Thionin-like"/>
    <property type="match status" value="1"/>
</dbReference>
<dbReference type="GO" id="GO:0090729">
    <property type="term" value="F:toxin activity"/>
    <property type="evidence" value="ECO:0007669"/>
    <property type="project" value="UniProtKB-KW"/>
</dbReference>
<keyword evidence="6" id="KW-0611">Plant defense</keyword>
<evidence type="ECO:0000256" key="5">
    <source>
        <dbReference type="ARBA" id="ARBA00022729"/>
    </source>
</evidence>
<reference evidence="10" key="1">
    <citation type="journal article" date="2009" name="Rice">
        <title>De Novo Next Generation Sequencing of Plant Genomes.</title>
        <authorList>
            <person name="Rounsley S."/>
            <person name="Marri P.R."/>
            <person name="Yu Y."/>
            <person name="He R."/>
            <person name="Sisneros N."/>
            <person name="Goicoechea J.L."/>
            <person name="Lee S.J."/>
            <person name="Angelova A."/>
            <person name="Kudrna D."/>
            <person name="Luo M."/>
            <person name="Affourtit J."/>
            <person name="Desany B."/>
            <person name="Knight J."/>
            <person name="Niazi F."/>
            <person name="Egholm M."/>
            <person name="Wing R.A."/>
        </authorList>
    </citation>
    <scope>NUCLEOTIDE SEQUENCE [LARGE SCALE GENOMIC DNA]</scope>
    <source>
        <strain evidence="10">cv. IRGC 105608</strain>
    </source>
</reference>
<evidence type="ECO:0000256" key="7">
    <source>
        <dbReference type="ARBA" id="ARBA00023157"/>
    </source>
</evidence>
<proteinExistence type="inferred from homology"/>
<protein>
    <submittedName>
        <fullName evidence="10">Uncharacterized protein</fullName>
    </submittedName>
</protein>
<evidence type="ECO:0000256" key="4">
    <source>
        <dbReference type="ARBA" id="ARBA00022656"/>
    </source>
</evidence>
<evidence type="ECO:0000256" key="8">
    <source>
        <dbReference type="ARBA" id="ARBA00043965"/>
    </source>
</evidence>
<comment type="similarity">
    <text evidence="8">Belongs to the plant thionin (TC 1.C.44) family. 4 C-C subfamily.</text>
</comment>
<evidence type="ECO:0000256" key="1">
    <source>
        <dbReference type="ARBA" id="ARBA00002847"/>
    </source>
</evidence>
<dbReference type="HOGENOM" id="CLU_132328_0_0_1"/>
<dbReference type="Pfam" id="PF00321">
    <property type="entry name" value="Thionin"/>
    <property type="match status" value="1"/>
</dbReference>
<keyword evidence="11" id="KW-1185">Reference proteome</keyword>
<comment type="function">
    <text evidence="1">Thionins are small plant proteins which are toxic to animal cells. They seem to exert their toxic effect at the level of the cell membrane. Their precise function is not known.</text>
</comment>
<organism evidence="10">
    <name type="scientific">Oryza barthii</name>
    <dbReference type="NCBI Taxonomy" id="65489"/>
    <lineage>
        <taxon>Eukaryota</taxon>
        <taxon>Viridiplantae</taxon>
        <taxon>Streptophyta</taxon>
        <taxon>Embryophyta</taxon>
        <taxon>Tracheophyta</taxon>
        <taxon>Spermatophyta</taxon>
        <taxon>Magnoliopsida</taxon>
        <taxon>Liliopsida</taxon>
        <taxon>Poales</taxon>
        <taxon>Poaceae</taxon>
        <taxon>BOP clade</taxon>
        <taxon>Oryzoideae</taxon>
        <taxon>Oryzeae</taxon>
        <taxon>Oryzinae</taxon>
        <taxon>Oryza</taxon>
    </lineage>
</organism>
<keyword evidence="5 9" id="KW-0732">Signal</keyword>
<evidence type="ECO:0000313" key="11">
    <source>
        <dbReference type="Proteomes" id="UP000026960"/>
    </source>
</evidence>
<reference evidence="10" key="2">
    <citation type="submission" date="2015-03" db="UniProtKB">
        <authorList>
            <consortium name="EnsemblPlants"/>
        </authorList>
    </citation>
    <scope>IDENTIFICATION</scope>
</reference>
<dbReference type="Proteomes" id="UP000026960">
    <property type="component" value="Chromosome 6"/>
</dbReference>
<keyword evidence="7" id="KW-1015">Disulfide bond</keyword>
<feature type="signal peptide" evidence="9">
    <location>
        <begin position="1"/>
        <end position="27"/>
    </location>
</feature>
<name>A0A0D3GH83_9ORYZ</name>
<evidence type="ECO:0000256" key="2">
    <source>
        <dbReference type="ARBA" id="ARBA00004613"/>
    </source>
</evidence>
<dbReference type="GO" id="GO:0006952">
    <property type="term" value="P:defense response"/>
    <property type="evidence" value="ECO:0007669"/>
    <property type="project" value="UniProtKB-KW"/>
</dbReference>
<dbReference type="FunFam" id="3.30.1350.10:FF:000001">
    <property type="entry name" value="Hellethionin-D"/>
    <property type="match status" value="1"/>
</dbReference>
<evidence type="ECO:0000256" key="6">
    <source>
        <dbReference type="ARBA" id="ARBA00022821"/>
    </source>
</evidence>
<dbReference type="PROSITE" id="PS00271">
    <property type="entry name" value="THIONIN"/>
    <property type="match status" value="1"/>
</dbReference>
<dbReference type="GO" id="GO:0005576">
    <property type="term" value="C:extracellular region"/>
    <property type="evidence" value="ECO:0007669"/>
    <property type="project" value="UniProtKB-SubCell"/>
</dbReference>
<keyword evidence="4" id="KW-0800">Toxin</keyword>
<dbReference type="Gramene" id="OBART06G16590.1">
    <property type="protein sequence ID" value="OBART06G16590.1"/>
    <property type="gene ID" value="OBART06G16590"/>
</dbReference>
<accession>A0A0D3GH83</accession>